<name>A0A2P2K0M5_RHIMU</name>
<sequence>MHALFLNYKLHLLMKTKELQHVLLLFLLHTVMCSSQGTSKNQPKSIKCWN</sequence>
<protein>
    <submittedName>
        <fullName evidence="2">Uncharacterized protein LOC105116012 isoform X2</fullName>
    </submittedName>
</protein>
<proteinExistence type="predicted"/>
<feature type="signal peptide" evidence="1">
    <location>
        <begin position="1"/>
        <end position="33"/>
    </location>
</feature>
<reference evidence="2" key="1">
    <citation type="submission" date="2018-02" db="EMBL/GenBank/DDBJ databases">
        <title>Rhizophora mucronata_Transcriptome.</title>
        <authorList>
            <person name="Meera S.P."/>
            <person name="Sreeshan A."/>
            <person name="Augustine A."/>
        </authorList>
    </citation>
    <scope>NUCLEOTIDE SEQUENCE</scope>
    <source>
        <tissue evidence="2">Leaf</tissue>
    </source>
</reference>
<evidence type="ECO:0000313" key="2">
    <source>
        <dbReference type="EMBL" id="MBW99283.1"/>
    </source>
</evidence>
<organism evidence="2">
    <name type="scientific">Rhizophora mucronata</name>
    <name type="common">Asiatic mangrove</name>
    <dbReference type="NCBI Taxonomy" id="61149"/>
    <lineage>
        <taxon>Eukaryota</taxon>
        <taxon>Viridiplantae</taxon>
        <taxon>Streptophyta</taxon>
        <taxon>Embryophyta</taxon>
        <taxon>Tracheophyta</taxon>
        <taxon>Spermatophyta</taxon>
        <taxon>Magnoliopsida</taxon>
        <taxon>eudicotyledons</taxon>
        <taxon>Gunneridae</taxon>
        <taxon>Pentapetalae</taxon>
        <taxon>rosids</taxon>
        <taxon>fabids</taxon>
        <taxon>Malpighiales</taxon>
        <taxon>Rhizophoraceae</taxon>
        <taxon>Rhizophora</taxon>
    </lineage>
</organism>
<dbReference type="EMBL" id="GGEC01018800">
    <property type="protein sequence ID" value="MBW99283.1"/>
    <property type="molecule type" value="Transcribed_RNA"/>
</dbReference>
<accession>A0A2P2K0M5</accession>
<feature type="chain" id="PRO_5015152354" evidence="1">
    <location>
        <begin position="34"/>
        <end position="50"/>
    </location>
</feature>
<keyword evidence="1" id="KW-0732">Signal</keyword>
<dbReference type="AlphaFoldDB" id="A0A2P2K0M5"/>
<evidence type="ECO:0000256" key="1">
    <source>
        <dbReference type="SAM" id="SignalP"/>
    </source>
</evidence>